<protein>
    <submittedName>
        <fullName evidence="1">Uncharacterized protein</fullName>
    </submittedName>
</protein>
<accession>A0A2S6NG99</accession>
<dbReference type="EMBL" id="NHSJ01000014">
    <property type="protein sequence ID" value="PPQ33658.1"/>
    <property type="molecule type" value="Genomic_DNA"/>
</dbReference>
<dbReference type="RefSeq" id="WP_104506024.1">
    <property type="nucleotide sequence ID" value="NZ_JACIGC010000042.1"/>
</dbReference>
<dbReference type="AlphaFoldDB" id="A0A2S6NG99"/>
<sequence>MTLQQDVGGSAAHDLDWHIKEVEAAAREWGVHADKIEGRFVSALLGAIVVSARTNEVAIEEAQRIIDGATAFGDKEVSRLKIMIAGGEKAIAIGKQAAETAIAAGERAEKEFQRSVAHIAKELSNRLIDSSQEWLVLKQTSRNRRDAWVLAMCVSVLAVGIFVGGFGVRAYLDGFSDIEARIAQCKKVAVPVRDTHGVVRSACWLDEILGNAK</sequence>
<gene>
    <name evidence="1" type="ORF">CCR94_00980</name>
</gene>
<reference evidence="1 2" key="1">
    <citation type="journal article" date="2018" name="Arch. Microbiol.">
        <title>New insights into the metabolic potential of the phototrophic purple bacterium Rhodopila globiformis DSM 161(T) from its draft genome sequence and evidence for a vanadium-dependent nitrogenase.</title>
        <authorList>
            <person name="Imhoff J.F."/>
            <person name="Rahn T."/>
            <person name="Kunzel S."/>
            <person name="Neulinger S.C."/>
        </authorList>
    </citation>
    <scope>NUCLEOTIDE SEQUENCE [LARGE SCALE GENOMIC DNA]</scope>
    <source>
        <strain evidence="1 2">DSM 16996</strain>
    </source>
</reference>
<evidence type="ECO:0000313" key="1">
    <source>
        <dbReference type="EMBL" id="PPQ33658.1"/>
    </source>
</evidence>
<proteinExistence type="predicted"/>
<name>A0A2S6NG99_9HYPH</name>
<comment type="caution">
    <text evidence="1">The sequence shown here is derived from an EMBL/GenBank/DDBJ whole genome shotgun (WGS) entry which is preliminary data.</text>
</comment>
<evidence type="ECO:0000313" key="2">
    <source>
        <dbReference type="Proteomes" id="UP000239089"/>
    </source>
</evidence>
<keyword evidence="2" id="KW-1185">Reference proteome</keyword>
<dbReference type="Proteomes" id="UP000239089">
    <property type="component" value="Unassembled WGS sequence"/>
</dbReference>
<organism evidence="1 2">
    <name type="scientific">Rhodoblastus sphagnicola</name>
    <dbReference type="NCBI Taxonomy" id="333368"/>
    <lineage>
        <taxon>Bacteria</taxon>
        <taxon>Pseudomonadati</taxon>
        <taxon>Pseudomonadota</taxon>
        <taxon>Alphaproteobacteria</taxon>
        <taxon>Hyphomicrobiales</taxon>
        <taxon>Rhodoblastaceae</taxon>
        <taxon>Rhodoblastus</taxon>
    </lineage>
</organism>
<dbReference type="OrthoDB" id="8440721at2"/>